<feature type="region of interest" description="Disordered" evidence="1">
    <location>
        <begin position="608"/>
        <end position="633"/>
    </location>
</feature>
<organism evidence="3 4">
    <name type="scientific">Strigamia maritima</name>
    <name type="common">European centipede</name>
    <name type="synonym">Geophilus maritimus</name>
    <dbReference type="NCBI Taxonomy" id="126957"/>
    <lineage>
        <taxon>Eukaryota</taxon>
        <taxon>Metazoa</taxon>
        <taxon>Ecdysozoa</taxon>
        <taxon>Arthropoda</taxon>
        <taxon>Myriapoda</taxon>
        <taxon>Chilopoda</taxon>
        <taxon>Pleurostigmophora</taxon>
        <taxon>Geophilomorpha</taxon>
        <taxon>Linotaeniidae</taxon>
        <taxon>Strigamia</taxon>
    </lineage>
</organism>
<dbReference type="Pfam" id="PF15950">
    <property type="entry name" value="DUF4758"/>
    <property type="match status" value="1"/>
</dbReference>
<sequence>MDTMTGTGCIVASGENATSGESRGSSDSAIVRIVVNTVVSSGNNDQAPIVVNPASQTVNALSFPGGGQHIRPSSSRPEKRKADGSLFFPDGNIMDQGTTQAASHEAAYTGGSQSEEANVHIADYGAGQPQATLPTGLVTTMGGTVVQGGQTTVHETRVIGTYIDGTYAQILQSTSMIFENDKNLLTETTLSSSISSVQSTVISTQSMPTKITISPTPTSSGKWPHLKSRPPYTGIVRNSRSRNIEDKSRQSRELASTSSSKPTATRRNLKSATPRSRSSRKSSIPFLKTITPSASASASNANLQTVTPSIVLSNKKNTRKSRNRSTIHGKTSARNRLEKNNVRPTTNIPKFTYTPNPNKYYIGRRRSKAFGNVSEPSNKYEQSMEARTVEMTSPNVLLSTVMSTITTEITQFFGGKDSSNSLVFTTTYEQPIVLTISKSNSIADVKPSKTMQDVTITSTMNAKFLDDDSLENENIFNPFLEEPLDEEELVSSQVSLATPPLPTFNATSISLTTTTDDVTTTETVFQTSFLPILDGSTTTIFTLTQSFFVTKIIHALRTVPPPEMMSLVVGQDLNAAESEHREDSVYPDIENLLNNTNSDIFNLLNITDNDVTQPNSPPTMPLTEPSIPPPPPPPQPIPQLPVPQYNNNPFLNPYINPFAYLGYGGGVPQPVIPNQMVTSSTAVYSTETIYGTKVLPIWDGLSTSYHTTKAPSTVKIHTSYETYTMQNAGVQNPVMQNPVMPFPPVNNYGPVHTITSSTTMVTTETITSTQVLKLMYDGYKTSYRTLLSTTETVKTVTTQATTTVPFGQMQPFFG</sequence>
<dbReference type="OMA" id="ESFFIMK"/>
<dbReference type="PANTHER" id="PTHR39072">
    <property type="entry name" value="RE48511P"/>
    <property type="match status" value="1"/>
</dbReference>
<evidence type="ECO:0000313" key="3">
    <source>
        <dbReference type="EnsemblMetazoa" id="SMAR006037-PA"/>
    </source>
</evidence>
<evidence type="ECO:0000259" key="2">
    <source>
        <dbReference type="Pfam" id="PF15950"/>
    </source>
</evidence>
<feature type="compositionally biased region" description="Low complexity" evidence="1">
    <location>
        <begin position="208"/>
        <end position="220"/>
    </location>
</feature>
<dbReference type="EnsemblMetazoa" id="SMAR006037-RA">
    <property type="protein sequence ID" value="SMAR006037-PA"/>
    <property type="gene ID" value="SMAR006037"/>
</dbReference>
<evidence type="ECO:0000256" key="1">
    <source>
        <dbReference type="SAM" id="MobiDB-lite"/>
    </source>
</evidence>
<reference evidence="3" key="2">
    <citation type="submission" date="2015-02" db="UniProtKB">
        <authorList>
            <consortium name="EnsemblMetazoa"/>
        </authorList>
    </citation>
    <scope>IDENTIFICATION</scope>
</reference>
<reference evidence="4" key="1">
    <citation type="submission" date="2011-05" db="EMBL/GenBank/DDBJ databases">
        <authorList>
            <person name="Richards S.R."/>
            <person name="Qu J."/>
            <person name="Jiang H."/>
            <person name="Jhangiani S.N."/>
            <person name="Agravi P."/>
            <person name="Goodspeed R."/>
            <person name="Gross S."/>
            <person name="Mandapat C."/>
            <person name="Jackson L."/>
            <person name="Mathew T."/>
            <person name="Pu L."/>
            <person name="Thornton R."/>
            <person name="Saada N."/>
            <person name="Wilczek-Boney K.B."/>
            <person name="Lee S."/>
            <person name="Kovar C."/>
            <person name="Wu Y."/>
            <person name="Scherer S.E."/>
            <person name="Worley K.C."/>
            <person name="Muzny D.M."/>
            <person name="Gibbs R."/>
        </authorList>
    </citation>
    <scope>NUCLEOTIDE SEQUENCE</scope>
    <source>
        <strain evidence="4">Brora</strain>
    </source>
</reference>
<accession>T1IXU2</accession>
<feature type="compositionally biased region" description="Basic and acidic residues" evidence="1">
    <location>
        <begin position="242"/>
        <end position="252"/>
    </location>
</feature>
<dbReference type="eggNOG" id="ENOG502QQUY">
    <property type="taxonomic scope" value="Eukaryota"/>
</dbReference>
<feature type="region of interest" description="Disordered" evidence="1">
    <location>
        <begin position="208"/>
        <end position="286"/>
    </location>
</feature>
<name>T1IXU2_STRMM</name>
<feature type="domain" description="DUF4758" evidence="2">
    <location>
        <begin position="127"/>
        <end position="175"/>
    </location>
</feature>
<feature type="compositionally biased region" description="Basic residues" evidence="1">
    <location>
        <begin position="316"/>
        <end position="332"/>
    </location>
</feature>
<protein>
    <recommendedName>
        <fullName evidence="2">DUF4758 domain-containing protein</fullName>
    </recommendedName>
</protein>
<feature type="region of interest" description="Disordered" evidence="1">
    <location>
        <begin position="313"/>
        <end position="332"/>
    </location>
</feature>
<dbReference type="PANTHER" id="PTHR39072:SF3">
    <property type="entry name" value="RE48511P"/>
    <property type="match status" value="1"/>
</dbReference>
<dbReference type="HOGENOM" id="CLU_346941_0_0_1"/>
<feature type="region of interest" description="Disordered" evidence="1">
    <location>
        <begin position="1"/>
        <end position="26"/>
    </location>
</feature>
<keyword evidence="4" id="KW-1185">Reference proteome</keyword>
<dbReference type="Proteomes" id="UP000014500">
    <property type="component" value="Unassembled WGS sequence"/>
</dbReference>
<feature type="compositionally biased region" description="Pro residues" evidence="1">
    <location>
        <begin position="615"/>
        <end position="633"/>
    </location>
</feature>
<feature type="compositionally biased region" description="Polar residues" evidence="1">
    <location>
        <begin position="15"/>
        <end position="26"/>
    </location>
</feature>
<evidence type="ECO:0000313" key="4">
    <source>
        <dbReference type="Proteomes" id="UP000014500"/>
    </source>
</evidence>
<proteinExistence type="predicted"/>
<dbReference type="InterPro" id="IPR031866">
    <property type="entry name" value="DUF4758"/>
</dbReference>
<feature type="compositionally biased region" description="Polar residues" evidence="1">
    <location>
        <begin position="253"/>
        <end position="274"/>
    </location>
</feature>
<dbReference type="PhylomeDB" id="T1IXU2"/>
<dbReference type="AlphaFoldDB" id="T1IXU2"/>
<dbReference type="EMBL" id="JH431663">
    <property type="status" value="NOT_ANNOTATED_CDS"/>
    <property type="molecule type" value="Genomic_DNA"/>
</dbReference>
<feature type="region of interest" description="Disordered" evidence="1">
    <location>
        <begin position="64"/>
        <end position="85"/>
    </location>
</feature>